<protein>
    <recommendedName>
        <fullName evidence="5">Intracellular septation protein A</fullName>
    </recommendedName>
</protein>
<feature type="region of interest" description="Disordered" evidence="1">
    <location>
        <begin position="225"/>
        <end position="249"/>
    </location>
</feature>
<accession>A0ABZ0HEU6</accession>
<feature type="transmembrane region" description="Helical" evidence="2">
    <location>
        <begin position="22"/>
        <end position="39"/>
    </location>
</feature>
<keyword evidence="2" id="KW-0812">Transmembrane</keyword>
<feature type="compositionally biased region" description="Basic and acidic residues" evidence="1">
    <location>
        <begin position="225"/>
        <end position="238"/>
    </location>
</feature>
<evidence type="ECO:0000313" key="3">
    <source>
        <dbReference type="EMBL" id="WOI33338.1"/>
    </source>
</evidence>
<sequence length="249" mass="27923">MSLTVGYPGFCIPFFIYASDPARIIPACAIIFFVLASCAERLFPNAILRQIVALPIACMGLFLMSIFVLTIMYAERMTPLIASVFALCAGGSLVVNFLIIRRLTPESSVTVAVDFGLLRLTKRGISVSPPWTSSLFVPFSRWENYLINTIRLLVGAVWAYGVLVQGPYVYTSVGIQERWPMAFALLGFPLAFFLSWIWYIPFLWHCQASPGPLIQKARRNAARATREAKLEAEQEAKDARKKRTRSERS</sequence>
<evidence type="ECO:0000256" key="2">
    <source>
        <dbReference type="SAM" id="Phobius"/>
    </source>
</evidence>
<dbReference type="EMBL" id="CP136704">
    <property type="protein sequence ID" value="WOI33338.1"/>
    <property type="molecule type" value="Genomic_DNA"/>
</dbReference>
<keyword evidence="2" id="KW-1133">Transmembrane helix</keyword>
<dbReference type="RefSeq" id="WP_317385515.1">
    <property type="nucleotide sequence ID" value="NZ_CP136704.1"/>
</dbReference>
<feature type="transmembrane region" description="Helical" evidence="2">
    <location>
        <begin position="80"/>
        <end position="100"/>
    </location>
</feature>
<evidence type="ECO:0000313" key="4">
    <source>
        <dbReference type="Proteomes" id="UP001302666"/>
    </source>
</evidence>
<keyword evidence="4" id="KW-1185">Reference proteome</keyword>
<name>A0ABZ0HEU6_TRISK</name>
<organism evidence="3 4">
    <name type="scientific">Tritonibacter scottomollicae</name>
    <name type="common">Epibacterium scottomollicae</name>
    <dbReference type="NCBI Taxonomy" id="483013"/>
    <lineage>
        <taxon>Bacteria</taxon>
        <taxon>Pseudomonadati</taxon>
        <taxon>Pseudomonadota</taxon>
        <taxon>Alphaproteobacteria</taxon>
        <taxon>Rhodobacterales</taxon>
        <taxon>Paracoccaceae</taxon>
        <taxon>Tritonibacter</taxon>
    </lineage>
</organism>
<feature type="transmembrane region" description="Helical" evidence="2">
    <location>
        <begin position="51"/>
        <end position="74"/>
    </location>
</feature>
<feature type="transmembrane region" description="Helical" evidence="2">
    <location>
        <begin position="182"/>
        <end position="204"/>
    </location>
</feature>
<gene>
    <name evidence="3" type="ORF">R1T40_00785</name>
</gene>
<feature type="compositionally biased region" description="Basic residues" evidence="1">
    <location>
        <begin position="239"/>
        <end position="249"/>
    </location>
</feature>
<proteinExistence type="predicted"/>
<dbReference type="Proteomes" id="UP001302666">
    <property type="component" value="Chromosome"/>
</dbReference>
<reference evidence="3 4" key="1">
    <citation type="submission" date="2023-10" db="EMBL/GenBank/DDBJ databases">
        <title>Eight complete genome sequences of bacteria isolated from laboratory stock of Giant Kelp gametophytes.</title>
        <authorList>
            <person name="Tolentino B."/>
            <person name="Nuzhdin S."/>
        </authorList>
    </citation>
    <scope>NUCLEOTIDE SEQUENCE [LARGE SCALE GENOMIC DNA]</scope>
    <source>
        <strain evidence="3 4">LC.270.F.C4</strain>
    </source>
</reference>
<evidence type="ECO:0000256" key="1">
    <source>
        <dbReference type="SAM" id="MobiDB-lite"/>
    </source>
</evidence>
<keyword evidence="2" id="KW-0472">Membrane</keyword>
<evidence type="ECO:0008006" key="5">
    <source>
        <dbReference type="Google" id="ProtNLM"/>
    </source>
</evidence>
<feature type="transmembrane region" description="Helical" evidence="2">
    <location>
        <begin position="150"/>
        <end position="170"/>
    </location>
</feature>